<dbReference type="Proteomes" id="UP000028545">
    <property type="component" value="Unassembled WGS sequence"/>
</dbReference>
<feature type="compositionally biased region" description="Low complexity" evidence="1">
    <location>
        <begin position="12"/>
        <end position="24"/>
    </location>
</feature>
<organism evidence="4 5">
    <name type="scientific">Pseudallescheria apiosperma</name>
    <name type="common">Scedosporium apiospermum</name>
    <dbReference type="NCBI Taxonomy" id="563466"/>
    <lineage>
        <taxon>Eukaryota</taxon>
        <taxon>Fungi</taxon>
        <taxon>Dikarya</taxon>
        <taxon>Ascomycota</taxon>
        <taxon>Pezizomycotina</taxon>
        <taxon>Sordariomycetes</taxon>
        <taxon>Hypocreomycetidae</taxon>
        <taxon>Microascales</taxon>
        <taxon>Microascaceae</taxon>
        <taxon>Scedosporium</taxon>
    </lineage>
</organism>
<dbReference type="GO" id="GO:0007005">
    <property type="term" value="P:mitochondrion organization"/>
    <property type="evidence" value="ECO:0007669"/>
    <property type="project" value="TreeGrafter"/>
</dbReference>
<dbReference type="InterPro" id="IPR033468">
    <property type="entry name" value="Metaxin_GST"/>
</dbReference>
<comment type="caution">
    <text evidence="4">The sequence shown here is derived from an EMBL/GenBank/DDBJ whole genome shotgun (WGS) entry which is preliminary data.</text>
</comment>
<dbReference type="InterPro" id="IPR050931">
    <property type="entry name" value="Mito_Protein_Transport_Metaxin"/>
</dbReference>
<evidence type="ECO:0008006" key="6">
    <source>
        <dbReference type="Google" id="ProtNLM"/>
    </source>
</evidence>
<name>A0A084FU26_PSEDA</name>
<protein>
    <recommendedName>
        <fullName evidence="6">Mitochondrial outer membrane protein</fullName>
    </recommendedName>
</protein>
<feature type="domain" description="Metaxin glutathione S-transferase" evidence="2">
    <location>
        <begin position="231"/>
        <end position="299"/>
    </location>
</feature>
<dbReference type="RefSeq" id="XP_016638387.1">
    <property type="nucleotide sequence ID" value="XM_016784147.1"/>
</dbReference>
<sequence>MAEPPPEPANPPTTSAPAAQQSTTSRRPYTNIFAVPEPIRRLFKRFPLRTYPENGLPVRCAIAPKEVPVLFVFADDEAARAGAPSFNPTCLKWQTLLKISGIQFHIHPSNNHASPTGALPFLLTPSQTTIPASKLSLYVATHATTPASTTPPPRAETYLSLLDSALRPAYLYALYLSKSNAPLLASLYLDSSLPRPVRASITHTLRTAAEEEILTSTRRQALDPPYIYAEAEAALVALRDVLEASETEWFFGEKETTVFDAAVFAYTNVLLDERLAWGDARLTEVVRAFEALVAHRERILGRYWPELI</sequence>
<dbReference type="PANTHER" id="PTHR12289:SF44">
    <property type="entry name" value="OUTER MEMBRANE PROTEIN (SAM35), PUTATIVE (AFU_ORTHOLOGUE AFUA_1G13180)-RELATED"/>
    <property type="match status" value="1"/>
</dbReference>
<dbReference type="EMBL" id="JOWA01000176">
    <property type="protein sequence ID" value="KEZ38588.1"/>
    <property type="molecule type" value="Genomic_DNA"/>
</dbReference>
<dbReference type="HOGENOM" id="CLU_055680_0_0_1"/>
<feature type="domain" description="Thioredoxin-like fold" evidence="3">
    <location>
        <begin position="88"/>
        <end position="180"/>
    </location>
</feature>
<dbReference type="InterPro" id="IPR012336">
    <property type="entry name" value="Thioredoxin-like_fold"/>
</dbReference>
<evidence type="ECO:0000259" key="2">
    <source>
        <dbReference type="Pfam" id="PF17171"/>
    </source>
</evidence>
<dbReference type="PANTHER" id="PTHR12289">
    <property type="entry name" value="METAXIN RELATED"/>
    <property type="match status" value="1"/>
</dbReference>
<dbReference type="Pfam" id="PF17171">
    <property type="entry name" value="GST_C_6"/>
    <property type="match status" value="1"/>
</dbReference>
<dbReference type="OMA" id="RNAWLYT"/>
<dbReference type="AlphaFoldDB" id="A0A084FU26"/>
<feature type="region of interest" description="Disordered" evidence="1">
    <location>
        <begin position="1"/>
        <end position="30"/>
    </location>
</feature>
<dbReference type="GeneID" id="27719789"/>
<evidence type="ECO:0000259" key="3">
    <source>
        <dbReference type="Pfam" id="PF17172"/>
    </source>
</evidence>
<evidence type="ECO:0000256" key="1">
    <source>
        <dbReference type="SAM" id="MobiDB-lite"/>
    </source>
</evidence>
<proteinExistence type="predicted"/>
<dbReference type="VEuPathDB" id="FungiDB:SAPIO_CDS10579"/>
<gene>
    <name evidence="4" type="ORF">SAPIO_CDS10579</name>
</gene>
<dbReference type="Pfam" id="PF17172">
    <property type="entry name" value="GST_N_4"/>
    <property type="match status" value="1"/>
</dbReference>
<keyword evidence="5" id="KW-1185">Reference proteome</keyword>
<dbReference type="OrthoDB" id="198787at2759"/>
<feature type="compositionally biased region" description="Pro residues" evidence="1">
    <location>
        <begin position="1"/>
        <end position="11"/>
    </location>
</feature>
<evidence type="ECO:0000313" key="4">
    <source>
        <dbReference type="EMBL" id="KEZ38588.1"/>
    </source>
</evidence>
<accession>A0A084FU26</accession>
<dbReference type="GO" id="GO:0001401">
    <property type="term" value="C:SAM complex"/>
    <property type="evidence" value="ECO:0007669"/>
    <property type="project" value="TreeGrafter"/>
</dbReference>
<dbReference type="KEGG" id="sapo:SAPIO_CDS10579"/>
<reference evidence="4 5" key="1">
    <citation type="journal article" date="2014" name="Genome Announc.">
        <title>Draft genome sequence of the pathogenic fungus Scedosporium apiospermum.</title>
        <authorList>
            <person name="Vandeputte P."/>
            <person name="Ghamrawi S."/>
            <person name="Rechenmann M."/>
            <person name="Iltis A."/>
            <person name="Giraud S."/>
            <person name="Fleury M."/>
            <person name="Thornton C."/>
            <person name="Delhaes L."/>
            <person name="Meyer W."/>
            <person name="Papon N."/>
            <person name="Bouchara J.P."/>
        </authorList>
    </citation>
    <scope>NUCLEOTIDE SEQUENCE [LARGE SCALE GENOMIC DNA]</scope>
    <source>
        <strain evidence="4 5">IHEM 14462</strain>
    </source>
</reference>
<evidence type="ECO:0000313" key="5">
    <source>
        <dbReference type="Proteomes" id="UP000028545"/>
    </source>
</evidence>